<dbReference type="InterPro" id="IPR036188">
    <property type="entry name" value="FAD/NAD-bd_sf"/>
</dbReference>
<evidence type="ECO:0000256" key="4">
    <source>
        <dbReference type="ARBA" id="ARBA00023002"/>
    </source>
</evidence>
<dbReference type="GO" id="GO:0004174">
    <property type="term" value="F:electron-transferring-flavoprotein dehydrogenase activity"/>
    <property type="evidence" value="ECO:0007669"/>
    <property type="project" value="TreeGrafter"/>
</dbReference>
<dbReference type="GO" id="GO:0050660">
    <property type="term" value="F:flavin adenine dinucleotide binding"/>
    <property type="evidence" value="ECO:0007669"/>
    <property type="project" value="TreeGrafter"/>
</dbReference>
<evidence type="ECO:0000256" key="2">
    <source>
        <dbReference type="ARBA" id="ARBA00022630"/>
    </source>
</evidence>
<dbReference type="EMBL" id="HBEF01004520">
    <property type="protein sequence ID" value="CAD8330700.1"/>
    <property type="molecule type" value="Transcribed_RNA"/>
</dbReference>
<organism evidence="6">
    <name type="scientific">Craspedostauros australis</name>
    <dbReference type="NCBI Taxonomy" id="1486917"/>
    <lineage>
        <taxon>Eukaryota</taxon>
        <taxon>Sar</taxon>
        <taxon>Stramenopiles</taxon>
        <taxon>Ochrophyta</taxon>
        <taxon>Bacillariophyta</taxon>
        <taxon>Bacillariophyceae</taxon>
        <taxon>Bacillariophycidae</taxon>
        <taxon>Naviculales</taxon>
        <taxon>Naviculaceae</taxon>
        <taxon>Craspedostauros</taxon>
    </lineage>
</organism>
<dbReference type="InterPro" id="IPR023753">
    <property type="entry name" value="FAD/NAD-binding_dom"/>
</dbReference>
<dbReference type="Gene3D" id="3.50.50.100">
    <property type="match status" value="1"/>
</dbReference>
<gene>
    <name evidence="6" type="ORF">CAUS1442_LOCUS2797</name>
    <name evidence="7" type="ORF">CAUS1442_LOCUS2798</name>
</gene>
<dbReference type="GO" id="GO:0005737">
    <property type="term" value="C:cytoplasm"/>
    <property type="evidence" value="ECO:0007669"/>
    <property type="project" value="TreeGrafter"/>
</dbReference>
<dbReference type="PANTHER" id="PTHR43735">
    <property type="entry name" value="APOPTOSIS-INDUCING FACTOR 1"/>
    <property type="match status" value="1"/>
</dbReference>
<dbReference type="SUPFAM" id="SSF51905">
    <property type="entry name" value="FAD/NAD(P)-binding domain"/>
    <property type="match status" value="1"/>
</dbReference>
<feature type="domain" description="FAD/NAD(P)-binding" evidence="5">
    <location>
        <begin position="3"/>
        <end position="288"/>
    </location>
</feature>
<keyword evidence="3" id="KW-0274">FAD</keyword>
<evidence type="ECO:0000313" key="7">
    <source>
        <dbReference type="EMBL" id="CAD8330700.1"/>
    </source>
</evidence>
<sequence length="377" mass="40779">MTKILIIGGGAAGVMCAAGLRAKDATTEIILVEPKNYFELVLFAFRTPFDEDDRDTALEPLRPWAVKHNIRLIHSIVTKLTPTSADLADGQTIEFDLCMVATGAGSQWTACGRGPTAPASMEERKAQLKLEGDRLVNAESVLIVGGGLIGCELAGEIAYTQKKRLGKTNKITLVQSRPHLCAETDDSVGDWIQRKLEAKGVKVIVNDKVIESDDGKFVTKNSGVELDASEVVHTTGLRPVNSFMDAKFLNDKGWIEVDDYFRVKGAGGTVFAIGDCCALLYSSFAQIQGNLDTIVANMDATMSKVKSGATADASLEADADLQAKLKKHEVAPSGYFVALGKDDGVFNIGWFTTQWIFPWFKNTKMIGMIMGMTGTQV</sequence>
<evidence type="ECO:0000259" key="5">
    <source>
        <dbReference type="Pfam" id="PF07992"/>
    </source>
</evidence>
<accession>A0A6T6EQ99</accession>
<dbReference type="AlphaFoldDB" id="A0A6T6EQ99"/>
<name>A0A6T6EQ99_9STRA</name>
<dbReference type="EMBL" id="HBEF01004519">
    <property type="protein sequence ID" value="CAD8330699.1"/>
    <property type="molecule type" value="Transcribed_RNA"/>
</dbReference>
<evidence type="ECO:0000256" key="1">
    <source>
        <dbReference type="ARBA" id="ARBA00006442"/>
    </source>
</evidence>
<reference evidence="6" key="1">
    <citation type="submission" date="2021-01" db="EMBL/GenBank/DDBJ databases">
        <authorList>
            <person name="Corre E."/>
            <person name="Pelletier E."/>
            <person name="Niang G."/>
            <person name="Scheremetjew M."/>
            <person name="Finn R."/>
            <person name="Kale V."/>
            <person name="Holt S."/>
            <person name="Cochrane G."/>
            <person name="Meng A."/>
            <person name="Brown T."/>
            <person name="Cohen L."/>
        </authorList>
    </citation>
    <scope>NUCLEOTIDE SEQUENCE</scope>
    <source>
        <strain evidence="6">CCMP3328</strain>
    </source>
</reference>
<dbReference type="PANTHER" id="PTHR43735:SF3">
    <property type="entry name" value="FERROPTOSIS SUPPRESSOR PROTEIN 1"/>
    <property type="match status" value="1"/>
</dbReference>
<keyword evidence="2" id="KW-0285">Flavoprotein</keyword>
<keyword evidence="4" id="KW-0560">Oxidoreductase</keyword>
<proteinExistence type="inferred from homology"/>
<evidence type="ECO:0000313" key="6">
    <source>
        <dbReference type="EMBL" id="CAD8330699.1"/>
    </source>
</evidence>
<dbReference type="PRINTS" id="PR00469">
    <property type="entry name" value="PNDRDTASEII"/>
</dbReference>
<dbReference type="Pfam" id="PF07992">
    <property type="entry name" value="Pyr_redox_2"/>
    <property type="match status" value="1"/>
</dbReference>
<comment type="similarity">
    <text evidence="1">Belongs to the FAD-dependent oxidoreductase family.</text>
</comment>
<evidence type="ECO:0000256" key="3">
    <source>
        <dbReference type="ARBA" id="ARBA00022827"/>
    </source>
</evidence>
<dbReference type="PRINTS" id="PR00368">
    <property type="entry name" value="FADPNR"/>
</dbReference>
<protein>
    <recommendedName>
        <fullName evidence="5">FAD/NAD(P)-binding domain-containing protein</fullName>
    </recommendedName>
</protein>